<proteinExistence type="predicted"/>
<dbReference type="AlphaFoldDB" id="A0A381WTJ2"/>
<dbReference type="EMBL" id="UINC01012839">
    <property type="protein sequence ID" value="SVA55839.1"/>
    <property type="molecule type" value="Genomic_DNA"/>
</dbReference>
<name>A0A381WTJ2_9ZZZZ</name>
<protein>
    <submittedName>
        <fullName evidence="1">Uncharacterized protein</fullName>
    </submittedName>
</protein>
<accession>A0A381WTJ2</accession>
<reference evidence="1" key="1">
    <citation type="submission" date="2018-05" db="EMBL/GenBank/DDBJ databases">
        <authorList>
            <person name="Lanie J.A."/>
            <person name="Ng W.-L."/>
            <person name="Kazmierczak K.M."/>
            <person name="Andrzejewski T.M."/>
            <person name="Davidsen T.M."/>
            <person name="Wayne K.J."/>
            <person name="Tettelin H."/>
            <person name="Glass J.I."/>
            <person name="Rusch D."/>
            <person name="Podicherti R."/>
            <person name="Tsui H.-C.T."/>
            <person name="Winkler M.E."/>
        </authorList>
    </citation>
    <scope>NUCLEOTIDE SEQUENCE</scope>
</reference>
<gene>
    <name evidence="1" type="ORF">METZ01_LOCUS108693</name>
</gene>
<organism evidence="1">
    <name type="scientific">marine metagenome</name>
    <dbReference type="NCBI Taxonomy" id="408172"/>
    <lineage>
        <taxon>unclassified sequences</taxon>
        <taxon>metagenomes</taxon>
        <taxon>ecological metagenomes</taxon>
    </lineage>
</organism>
<evidence type="ECO:0000313" key="1">
    <source>
        <dbReference type="EMBL" id="SVA55839.1"/>
    </source>
</evidence>
<feature type="non-terminal residue" evidence="1">
    <location>
        <position position="50"/>
    </location>
</feature>
<sequence length="50" mass="5501">MRDHLPHPESLEAVAFGDIYMCQFTSPGPVSEGVVLRKHCLVPSLTLPPQ</sequence>